<comment type="caution">
    <text evidence="1">The sequence shown here is derived from an EMBL/GenBank/DDBJ whole genome shotgun (WGS) entry which is preliminary data.</text>
</comment>
<evidence type="ECO:0000313" key="2">
    <source>
        <dbReference type="Proteomes" id="UP000886998"/>
    </source>
</evidence>
<keyword evidence="2" id="KW-1185">Reference proteome</keyword>
<proteinExistence type="predicted"/>
<evidence type="ECO:0000313" key="1">
    <source>
        <dbReference type="EMBL" id="GFY70678.1"/>
    </source>
</evidence>
<dbReference type="Proteomes" id="UP000886998">
    <property type="component" value="Unassembled WGS sequence"/>
</dbReference>
<reference evidence="1" key="1">
    <citation type="submission" date="2020-08" db="EMBL/GenBank/DDBJ databases">
        <title>Multicomponent nature underlies the extraordinary mechanical properties of spider dragline silk.</title>
        <authorList>
            <person name="Kono N."/>
            <person name="Nakamura H."/>
            <person name="Mori M."/>
            <person name="Yoshida Y."/>
            <person name="Ohtoshi R."/>
            <person name="Malay A.D."/>
            <person name="Moran D.A.P."/>
            <person name="Tomita M."/>
            <person name="Numata K."/>
            <person name="Arakawa K."/>
        </authorList>
    </citation>
    <scope>NUCLEOTIDE SEQUENCE</scope>
</reference>
<feature type="non-terminal residue" evidence="1">
    <location>
        <position position="1"/>
    </location>
</feature>
<protein>
    <submittedName>
        <fullName evidence="1">Uncharacterized protein</fullName>
    </submittedName>
</protein>
<organism evidence="1 2">
    <name type="scientific">Trichonephila inaurata madagascariensis</name>
    <dbReference type="NCBI Taxonomy" id="2747483"/>
    <lineage>
        <taxon>Eukaryota</taxon>
        <taxon>Metazoa</taxon>
        <taxon>Ecdysozoa</taxon>
        <taxon>Arthropoda</taxon>
        <taxon>Chelicerata</taxon>
        <taxon>Arachnida</taxon>
        <taxon>Araneae</taxon>
        <taxon>Araneomorphae</taxon>
        <taxon>Entelegynae</taxon>
        <taxon>Araneoidea</taxon>
        <taxon>Nephilidae</taxon>
        <taxon>Trichonephila</taxon>
        <taxon>Trichonephila inaurata</taxon>
    </lineage>
</organism>
<dbReference type="EMBL" id="BMAV01018371">
    <property type="protein sequence ID" value="GFY70678.1"/>
    <property type="molecule type" value="Genomic_DNA"/>
</dbReference>
<gene>
    <name evidence="1" type="ORF">TNIN_352121</name>
</gene>
<dbReference type="AlphaFoldDB" id="A0A8X6YH95"/>
<accession>A0A8X6YH95</accession>
<sequence>AAPTRVGPERVGHHVCCQVCQRRLAETTGSIYICCGTLGGRWARRSAATAARLPLSEKIKYT</sequence>
<name>A0A8X6YH95_9ARAC</name>